<protein>
    <submittedName>
        <fullName evidence="2">Uncharacterized protein</fullName>
    </submittedName>
</protein>
<feature type="region of interest" description="Disordered" evidence="1">
    <location>
        <begin position="670"/>
        <end position="692"/>
    </location>
</feature>
<feature type="non-terminal residue" evidence="2">
    <location>
        <position position="814"/>
    </location>
</feature>
<comment type="caution">
    <text evidence="2">The sequence shown here is derived from an EMBL/GenBank/DDBJ whole genome shotgun (WGS) entry which is preliminary data.</text>
</comment>
<name>A0A813L5S5_POLGL</name>
<evidence type="ECO:0000256" key="1">
    <source>
        <dbReference type="SAM" id="MobiDB-lite"/>
    </source>
</evidence>
<reference evidence="2" key="1">
    <citation type="submission" date="2021-02" db="EMBL/GenBank/DDBJ databases">
        <authorList>
            <person name="Dougan E. K."/>
            <person name="Rhodes N."/>
            <person name="Thang M."/>
            <person name="Chan C."/>
        </authorList>
    </citation>
    <scope>NUCLEOTIDE SEQUENCE</scope>
</reference>
<dbReference type="SUPFAM" id="SSF50370">
    <property type="entry name" value="Ricin B-like lectins"/>
    <property type="match status" value="1"/>
</dbReference>
<dbReference type="AlphaFoldDB" id="A0A813L5S5"/>
<proteinExistence type="predicted"/>
<evidence type="ECO:0000313" key="3">
    <source>
        <dbReference type="Proteomes" id="UP000626109"/>
    </source>
</evidence>
<dbReference type="Proteomes" id="UP000626109">
    <property type="component" value="Unassembled WGS sequence"/>
</dbReference>
<dbReference type="InterPro" id="IPR035992">
    <property type="entry name" value="Ricin_B-like_lectins"/>
</dbReference>
<organism evidence="2 3">
    <name type="scientific">Polarella glacialis</name>
    <name type="common">Dinoflagellate</name>
    <dbReference type="NCBI Taxonomy" id="89957"/>
    <lineage>
        <taxon>Eukaryota</taxon>
        <taxon>Sar</taxon>
        <taxon>Alveolata</taxon>
        <taxon>Dinophyceae</taxon>
        <taxon>Suessiales</taxon>
        <taxon>Suessiaceae</taxon>
        <taxon>Polarella</taxon>
    </lineage>
</organism>
<feature type="compositionally biased region" description="Low complexity" evidence="1">
    <location>
        <begin position="676"/>
        <end position="685"/>
    </location>
</feature>
<accession>A0A813L5S5</accession>
<feature type="region of interest" description="Disordered" evidence="1">
    <location>
        <begin position="726"/>
        <end position="748"/>
    </location>
</feature>
<gene>
    <name evidence="2" type="ORF">PGLA2088_LOCUS42281</name>
</gene>
<sequence length="814" mass="88187">AQTLAQLLKYVFDQMSDGVTYNVGALGVGTAFAREEPPRDQVSGLPRFLAALDGFPASSAIDMLRVSDVCRNVQEIYRTQHVFDPVADPSSWRTRDVSGMLVARPAPEKLLFTMSKAVPLSYSLIAVAPRAQVGAQELTSEYQSMFQGTGGQSAPSSKWMSEAGIKAEQNCSAVGLAYSPAHCLFDLGWGLMLFSLSTEPPFDGFAVEADSTSSTLGGGPIGLTEAACGKQGVHPDDGTNFVLRDNGQLHMIGDGRCLDAGGGYGAFFGLWDCHPPGSQDYLHQRFLVKASGLLESMSSPGFCIAATTMELPRLQIRPGSIISAGASSGGDMAIQFHVAFSASVSAVCGHDAQPYHCAVQRFAADNLVPATTESGTPHCSGCPPNMTLIYDHCKNHPEWVDVGQLPDYPRRIGGAIDDVANLSDTYVYLSRSECETYKGGAEVNTQAMYAMMTTLPDKQILYRDQCAPSRGSIDVDEECLRHVLGPGSKAANKTGSVLQPLAVSGKRNNSRAFRQAAFLDDFNLGFEILGWIYVPDMCQPGAQSPPAAGCKLMLNFHGCGGSTSINPNSTVARYAESNGIVLLWPSINNNNNVSSTHTNSAEIQRGCWDGYGQLTEDYALQSGPHMRNVWRMVQHVMGTSSEALPEQCGFGRLHRWPKLELEQLVEDHSWRRDDSNNNNDNNSSNNRDEPALQEDVPWQASGCGAESWPPEVPEVQRASPAQIPQVLNPPRAVGSQGGQEDPSSRSWRASWREACAENPEWLEMRYDICCGDFPWCKLCSSWGEEAHFASPKCKNRLSYSGLRPGPRVTALLGL</sequence>
<dbReference type="EMBL" id="CAJNNW010034226">
    <property type="protein sequence ID" value="CAE8722028.1"/>
    <property type="molecule type" value="Genomic_DNA"/>
</dbReference>
<dbReference type="SUPFAM" id="SSF53474">
    <property type="entry name" value="alpha/beta-Hydrolases"/>
    <property type="match status" value="1"/>
</dbReference>
<feature type="non-terminal residue" evidence="2">
    <location>
        <position position="1"/>
    </location>
</feature>
<evidence type="ECO:0000313" key="2">
    <source>
        <dbReference type="EMBL" id="CAE8722028.1"/>
    </source>
</evidence>
<dbReference type="InterPro" id="IPR029058">
    <property type="entry name" value="AB_hydrolase_fold"/>
</dbReference>